<evidence type="ECO:0000259" key="8">
    <source>
        <dbReference type="PROSITE" id="PS50888"/>
    </source>
</evidence>
<evidence type="ECO:0000256" key="1">
    <source>
        <dbReference type="ARBA" id="ARBA00004123"/>
    </source>
</evidence>
<keyword evidence="3" id="KW-0238">DNA-binding</keyword>
<accession>A0ABD3A458</accession>
<sequence>MDISLMKSVSQPTTLLMHSGKFSQGLDFSIESSTSMESAPPFHNPYNSFASTTPPILLMRNNPFQESSNVNANDDELSFSFSNSSKKRISSMDAMRDMIFRIAMMQPIHIDPESVKPPKRKNVKISKDPQSVAARHRRERISEKIRILQRLVPGGTKMDTASMLDEAAHYLKFLKKQVESLEKTANNNEAATGPMTMGKSATMNNYYNLVKACQHQPVHMVGSLQMLS</sequence>
<comment type="subcellular location">
    <subcellularLocation>
        <location evidence="1">Nucleus</location>
    </subcellularLocation>
</comment>
<dbReference type="FunFam" id="4.10.280.10:FF:000053">
    <property type="entry name" value="BHLH transcription factor"/>
    <property type="match status" value="1"/>
</dbReference>
<feature type="coiled-coil region" evidence="6">
    <location>
        <begin position="164"/>
        <end position="191"/>
    </location>
</feature>
<evidence type="ECO:0000256" key="5">
    <source>
        <dbReference type="ARBA" id="ARBA00023242"/>
    </source>
</evidence>
<evidence type="ECO:0000256" key="4">
    <source>
        <dbReference type="ARBA" id="ARBA00023163"/>
    </source>
</evidence>
<keyword evidence="2" id="KW-0805">Transcription regulation</keyword>
<protein>
    <recommendedName>
        <fullName evidence="8">BHLH domain-containing protein</fullName>
    </recommendedName>
</protein>
<dbReference type="AlphaFoldDB" id="A0ABD3A458"/>
<gene>
    <name evidence="9" type="ORF">ACH5RR_014058</name>
</gene>
<dbReference type="CDD" id="cd11454">
    <property type="entry name" value="bHLH_AtIND_like"/>
    <property type="match status" value="1"/>
</dbReference>
<dbReference type="Pfam" id="PF23173">
    <property type="entry name" value="bHLH_SAC51"/>
    <property type="match status" value="1"/>
</dbReference>
<dbReference type="InterPro" id="IPR036638">
    <property type="entry name" value="HLH_DNA-bd_sf"/>
</dbReference>
<keyword evidence="5" id="KW-0539">Nucleus</keyword>
<evidence type="ECO:0000256" key="3">
    <source>
        <dbReference type="ARBA" id="ARBA00023125"/>
    </source>
</evidence>
<dbReference type="InterPro" id="IPR045843">
    <property type="entry name" value="IND-like"/>
</dbReference>
<organism evidence="9 10">
    <name type="scientific">Cinchona calisaya</name>
    <dbReference type="NCBI Taxonomy" id="153742"/>
    <lineage>
        <taxon>Eukaryota</taxon>
        <taxon>Viridiplantae</taxon>
        <taxon>Streptophyta</taxon>
        <taxon>Embryophyta</taxon>
        <taxon>Tracheophyta</taxon>
        <taxon>Spermatophyta</taxon>
        <taxon>Magnoliopsida</taxon>
        <taxon>eudicotyledons</taxon>
        <taxon>Gunneridae</taxon>
        <taxon>Pentapetalae</taxon>
        <taxon>asterids</taxon>
        <taxon>lamiids</taxon>
        <taxon>Gentianales</taxon>
        <taxon>Rubiaceae</taxon>
        <taxon>Cinchonoideae</taxon>
        <taxon>Cinchoneae</taxon>
        <taxon>Cinchona</taxon>
    </lineage>
</organism>
<keyword evidence="6" id="KW-0175">Coiled coil</keyword>
<evidence type="ECO:0000313" key="10">
    <source>
        <dbReference type="Proteomes" id="UP001630127"/>
    </source>
</evidence>
<dbReference type="Proteomes" id="UP001630127">
    <property type="component" value="Unassembled WGS sequence"/>
</dbReference>
<dbReference type="InterPro" id="IPR011598">
    <property type="entry name" value="bHLH_dom"/>
</dbReference>
<dbReference type="SMART" id="SM00353">
    <property type="entry name" value="HLH"/>
    <property type="match status" value="1"/>
</dbReference>
<feature type="domain" description="BHLH" evidence="8">
    <location>
        <begin position="125"/>
        <end position="174"/>
    </location>
</feature>
<keyword evidence="4" id="KW-0804">Transcription</keyword>
<evidence type="ECO:0000256" key="2">
    <source>
        <dbReference type="ARBA" id="ARBA00023015"/>
    </source>
</evidence>
<keyword evidence="10" id="KW-1185">Reference proteome</keyword>
<dbReference type="SUPFAM" id="SSF47459">
    <property type="entry name" value="HLH, helix-loop-helix DNA-binding domain"/>
    <property type="match status" value="1"/>
</dbReference>
<evidence type="ECO:0000313" key="9">
    <source>
        <dbReference type="EMBL" id="KAL3525686.1"/>
    </source>
</evidence>
<dbReference type="PROSITE" id="PS50888">
    <property type="entry name" value="BHLH"/>
    <property type="match status" value="1"/>
</dbReference>
<proteinExistence type="predicted"/>
<dbReference type="Gene3D" id="4.10.280.10">
    <property type="entry name" value="Helix-loop-helix DNA-binding domain"/>
    <property type="match status" value="1"/>
</dbReference>
<name>A0ABD3A458_9GENT</name>
<dbReference type="PANTHER" id="PTHR45914">
    <property type="entry name" value="TRANSCRIPTION FACTOR HEC3-RELATED"/>
    <property type="match status" value="1"/>
</dbReference>
<dbReference type="GO" id="GO:0003677">
    <property type="term" value="F:DNA binding"/>
    <property type="evidence" value="ECO:0007669"/>
    <property type="project" value="UniProtKB-KW"/>
</dbReference>
<comment type="caution">
    <text evidence="9">The sequence shown here is derived from an EMBL/GenBank/DDBJ whole genome shotgun (WGS) entry which is preliminary data.</text>
</comment>
<evidence type="ECO:0000256" key="7">
    <source>
        <dbReference type="SAM" id="MobiDB-lite"/>
    </source>
</evidence>
<reference evidence="9 10" key="1">
    <citation type="submission" date="2024-11" db="EMBL/GenBank/DDBJ databases">
        <title>A near-complete genome assembly of Cinchona calisaya.</title>
        <authorList>
            <person name="Lian D.C."/>
            <person name="Zhao X.W."/>
            <person name="Wei L."/>
        </authorList>
    </citation>
    <scope>NUCLEOTIDE SEQUENCE [LARGE SCALE GENOMIC DNA]</scope>
    <source>
        <tissue evidence="9">Nenye</tissue>
    </source>
</reference>
<dbReference type="PANTHER" id="PTHR45914:SF54">
    <property type="entry name" value="OS08G0471401 PROTEIN"/>
    <property type="match status" value="1"/>
</dbReference>
<dbReference type="GO" id="GO:0005634">
    <property type="term" value="C:nucleus"/>
    <property type="evidence" value="ECO:0007669"/>
    <property type="project" value="UniProtKB-SubCell"/>
</dbReference>
<evidence type="ECO:0000256" key="6">
    <source>
        <dbReference type="SAM" id="Coils"/>
    </source>
</evidence>
<feature type="region of interest" description="Disordered" evidence="7">
    <location>
        <begin position="111"/>
        <end position="131"/>
    </location>
</feature>
<dbReference type="EMBL" id="JBJUIK010000006">
    <property type="protein sequence ID" value="KAL3525686.1"/>
    <property type="molecule type" value="Genomic_DNA"/>
</dbReference>